<dbReference type="GO" id="GO:0005737">
    <property type="term" value="C:cytoplasm"/>
    <property type="evidence" value="ECO:0007669"/>
    <property type="project" value="UniProtKB-SubCell"/>
</dbReference>
<sequence length="162" mass="16914">MAGKPSRMQQLINHRLAITMVDGRQLTGQLLAFDKHMNVVIADTEEFRLVSRKKKTTTLPAQEEKRTLGLVILRGEHIVSLTTQGPPPTDPSSRLSMPLGQGIAKPAGRGMPVAPAGLSGPVTGIGGPALIGIPSEFGLPFRPGPPGGTGLSNAPPPGFMGQ</sequence>
<protein>
    <recommendedName>
        <fullName evidence="10">Sm protein B</fullName>
    </recommendedName>
</protein>
<keyword evidence="8" id="KW-0539">Nucleus</keyword>
<evidence type="ECO:0000256" key="10">
    <source>
        <dbReference type="ARBA" id="ARBA00041355"/>
    </source>
</evidence>
<dbReference type="Proteomes" id="UP000186594">
    <property type="component" value="Unassembled WGS sequence"/>
</dbReference>
<dbReference type="GO" id="GO:0071004">
    <property type="term" value="C:U2-type prespliceosome"/>
    <property type="evidence" value="ECO:0007669"/>
    <property type="project" value="EnsemblFungi"/>
</dbReference>
<dbReference type="GO" id="GO:0046540">
    <property type="term" value="C:U4/U6 x U5 tri-snRNP complex"/>
    <property type="evidence" value="ECO:0007669"/>
    <property type="project" value="EnsemblFungi"/>
</dbReference>
<dbReference type="GO" id="GO:0070990">
    <property type="term" value="F:snRNP binding"/>
    <property type="evidence" value="ECO:0007669"/>
    <property type="project" value="TreeGrafter"/>
</dbReference>
<evidence type="ECO:0000256" key="3">
    <source>
        <dbReference type="ARBA" id="ARBA00009123"/>
    </source>
</evidence>
<name>A0A1U7LW86_NEOID</name>
<keyword evidence="14" id="KW-1185">Reference proteome</keyword>
<dbReference type="GO" id="GO:0003723">
    <property type="term" value="F:RNA binding"/>
    <property type="evidence" value="ECO:0007669"/>
    <property type="project" value="UniProtKB-KW"/>
</dbReference>
<dbReference type="GO" id="GO:0036261">
    <property type="term" value="P:7-methylguanosine cap hypermethylation"/>
    <property type="evidence" value="ECO:0007669"/>
    <property type="project" value="EnsemblFungi"/>
</dbReference>
<dbReference type="STRING" id="1198029.A0A1U7LW86"/>
<dbReference type="SMART" id="SM00651">
    <property type="entry name" value="Sm"/>
    <property type="match status" value="1"/>
</dbReference>
<dbReference type="GO" id="GO:0000974">
    <property type="term" value="C:Prp19 complex"/>
    <property type="evidence" value="ECO:0007669"/>
    <property type="project" value="EnsemblFungi"/>
</dbReference>
<evidence type="ECO:0000256" key="4">
    <source>
        <dbReference type="ARBA" id="ARBA00022490"/>
    </source>
</evidence>
<keyword evidence="4" id="KW-0963">Cytoplasm</keyword>
<feature type="region of interest" description="Disordered" evidence="11">
    <location>
        <begin position="141"/>
        <end position="162"/>
    </location>
</feature>
<dbReference type="PROSITE" id="PS52002">
    <property type="entry name" value="SM"/>
    <property type="match status" value="1"/>
</dbReference>
<dbReference type="EMBL" id="LXFE01000144">
    <property type="protein sequence ID" value="OLL26833.1"/>
    <property type="molecule type" value="Genomic_DNA"/>
</dbReference>
<comment type="subcellular location">
    <subcellularLocation>
        <location evidence="2">Cytoplasm</location>
    </subcellularLocation>
    <subcellularLocation>
        <location evidence="1">Nucleus</location>
    </subcellularLocation>
</comment>
<keyword evidence="9 13" id="KW-0687">Ribonucleoprotein</keyword>
<dbReference type="SUPFAM" id="SSF50182">
    <property type="entry name" value="Sm-like ribonucleoproteins"/>
    <property type="match status" value="1"/>
</dbReference>
<evidence type="ECO:0000256" key="5">
    <source>
        <dbReference type="ARBA" id="ARBA00022664"/>
    </source>
</evidence>
<feature type="domain" description="Sm" evidence="12">
    <location>
        <begin position="3"/>
        <end position="87"/>
    </location>
</feature>
<dbReference type="OMA" id="MGTTKMV"/>
<dbReference type="Pfam" id="PF01423">
    <property type="entry name" value="LSM"/>
    <property type="match status" value="1"/>
</dbReference>
<dbReference type="GO" id="GO:0005685">
    <property type="term" value="C:U1 snRNP"/>
    <property type="evidence" value="ECO:0007669"/>
    <property type="project" value="EnsemblFungi"/>
</dbReference>
<keyword evidence="7" id="KW-0508">mRNA splicing</keyword>
<dbReference type="CDD" id="cd01717">
    <property type="entry name" value="Sm_B"/>
    <property type="match status" value="1"/>
</dbReference>
<reference evidence="13 14" key="1">
    <citation type="submission" date="2016-04" db="EMBL/GenBank/DDBJ databases">
        <title>Evolutionary innovation and constraint leading to complex multicellularity in the Ascomycota.</title>
        <authorList>
            <person name="Cisse O."/>
            <person name="Nguyen A."/>
            <person name="Hewitt D.A."/>
            <person name="Jedd G."/>
            <person name="Stajich J.E."/>
        </authorList>
    </citation>
    <scope>NUCLEOTIDE SEQUENCE [LARGE SCALE GENOMIC DNA]</scope>
    <source>
        <strain evidence="13 14">DAH-3</strain>
    </source>
</reference>
<evidence type="ECO:0000256" key="6">
    <source>
        <dbReference type="ARBA" id="ARBA00022884"/>
    </source>
</evidence>
<evidence type="ECO:0000259" key="12">
    <source>
        <dbReference type="PROSITE" id="PS52002"/>
    </source>
</evidence>
<dbReference type="GO" id="GO:0000398">
    <property type="term" value="P:mRNA splicing, via spliceosome"/>
    <property type="evidence" value="ECO:0007669"/>
    <property type="project" value="EnsemblFungi"/>
</dbReference>
<dbReference type="GO" id="GO:0005686">
    <property type="term" value="C:U2 snRNP"/>
    <property type="evidence" value="ECO:0007669"/>
    <property type="project" value="TreeGrafter"/>
</dbReference>
<gene>
    <name evidence="13" type="ORF">NEOLI_001016</name>
</gene>
<dbReference type="InterPro" id="IPR050914">
    <property type="entry name" value="snRNP_SmB/NAA38-like"/>
</dbReference>
<dbReference type="InterPro" id="IPR001163">
    <property type="entry name" value="Sm_dom_euk/arc"/>
</dbReference>
<dbReference type="AlphaFoldDB" id="A0A1U7LW86"/>
<comment type="caution">
    <text evidence="13">The sequence shown here is derived from an EMBL/GenBank/DDBJ whole genome shotgun (WGS) entry which is preliminary data.</text>
</comment>
<dbReference type="GO" id="GO:0071013">
    <property type="term" value="C:catalytic step 2 spliceosome"/>
    <property type="evidence" value="ECO:0007669"/>
    <property type="project" value="TreeGrafter"/>
</dbReference>
<dbReference type="PANTHER" id="PTHR10701">
    <property type="entry name" value="SMALL NUCLEAR RIBONUCLEOPROTEIN-ASSOCIATED PROTEIN B AND N"/>
    <property type="match status" value="1"/>
</dbReference>
<organism evidence="13 14">
    <name type="scientific">Neolecta irregularis (strain DAH-3)</name>
    <dbReference type="NCBI Taxonomy" id="1198029"/>
    <lineage>
        <taxon>Eukaryota</taxon>
        <taxon>Fungi</taxon>
        <taxon>Dikarya</taxon>
        <taxon>Ascomycota</taxon>
        <taxon>Taphrinomycotina</taxon>
        <taxon>Neolectales</taxon>
        <taxon>Neolectaceae</taxon>
        <taxon>Neolecta</taxon>
    </lineage>
</organism>
<evidence type="ECO:0000256" key="2">
    <source>
        <dbReference type="ARBA" id="ARBA00004496"/>
    </source>
</evidence>
<evidence type="ECO:0000256" key="11">
    <source>
        <dbReference type="SAM" id="MobiDB-lite"/>
    </source>
</evidence>
<dbReference type="InterPro" id="IPR010920">
    <property type="entry name" value="LSM_dom_sf"/>
</dbReference>
<dbReference type="PANTHER" id="PTHR10701:SF0">
    <property type="entry name" value="SMALL NUCLEAR RIBONUCLEOPROTEIN-ASSOCIATED PROTEIN B"/>
    <property type="match status" value="1"/>
</dbReference>
<comment type="similarity">
    <text evidence="3">Belongs to the snRNP SmB/SmN family.</text>
</comment>
<dbReference type="GO" id="GO:0005682">
    <property type="term" value="C:U5 snRNP"/>
    <property type="evidence" value="ECO:0007669"/>
    <property type="project" value="EnsemblFungi"/>
</dbReference>
<evidence type="ECO:0000256" key="7">
    <source>
        <dbReference type="ARBA" id="ARBA00023187"/>
    </source>
</evidence>
<evidence type="ECO:0000313" key="13">
    <source>
        <dbReference type="EMBL" id="OLL26833.1"/>
    </source>
</evidence>
<keyword evidence="5" id="KW-0507">mRNA processing</keyword>
<evidence type="ECO:0000313" key="14">
    <source>
        <dbReference type="Proteomes" id="UP000186594"/>
    </source>
</evidence>
<keyword evidence="6" id="KW-0694">RNA-binding</keyword>
<evidence type="ECO:0000256" key="8">
    <source>
        <dbReference type="ARBA" id="ARBA00023242"/>
    </source>
</evidence>
<dbReference type="Gene3D" id="2.30.30.100">
    <property type="match status" value="1"/>
</dbReference>
<dbReference type="OrthoDB" id="2020720at2759"/>
<evidence type="ECO:0000256" key="9">
    <source>
        <dbReference type="ARBA" id="ARBA00023274"/>
    </source>
</evidence>
<dbReference type="InterPro" id="IPR047575">
    <property type="entry name" value="Sm"/>
</dbReference>
<accession>A0A1U7LW86</accession>
<proteinExistence type="inferred from homology"/>
<evidence type="ECO:0000256" key="1">
    <source>
        <dbReference type="ARBA" id="ARBA00004123"/>
    </source>
</evidence>
<dbReference type="GO" id="GO:0005687">
    <property type="term" value="C:U4 snRNP"/>
    <property type="evidence" value="ECO:0007669"/>
    <property type="project" value="EnsemblFungi"/>
</dbReference>